<feature type="region of interest" description="Disordered" evidence="1">
    <location>
        <begin position="105"/>
        <end position="130"/>
    </location>
</feature>
<feature type="compositionally biased region" description="Basic and acidic residues" evidence="1">
    <location>
        <begin position="114"/>
        <end position="130"/>
    </location>
</feature>
<sequence length="130" mass="13776">MLLMLTNNGWVDGSGSNPGGGFGKPRGGRETRGGEDGLEGPGGQLSMCILLLEMDFDGVMKSRGGVECKACRLDEQNLRCLEDWENFDFQDLVVDGWVDGNGLNPDGVFRKPGGGRETRGGGDGLKGPDV</sequence>
<name>A0ABQ5J452_9ASTR</name>
<gene>
    <name evidence="2" type="ORF">Tco_1122818</name>
</gene>
<comment type="caution">
    <text evidence="2">The sequence shown here is derived from an EMBL/GenBank/DDBJ whole genome shotgun (WGS) entry which is preliminary data.</text>
</comment>
<feature type="compositionally biased region" description="Gly residues" evidence="1">
    <location>
        <begin position="16"/>
        <end position="25"/>
    </location>
</feature>
<feature type="region of interest" description="Disordered" evidence="1">
    <location>
        <begin position="12"/>
        <end position="42"/>
    </location>
</feature>
<dbReference type="EMBL" id="BQNB010021437">
    <property type="protein sequence ID" value="GJU06388.1"/>
    <property type="molecule type" value="Genomic_DNA"/>
</dbReference>
<proteinExistence type="predicted"/>
<protein>
    <submittedName>
        <fullName evidence="2">Uncharacterized protein</fullName>
    </submittedName>
</protein>
<evidence type="ECO:0000313" key="3">
    <source>
        <dbReference type="Proteomes" id="UP001151760"/>
    </source>
</evidence>
<dbReference type="Proteomes" id="UP001151760">
    <property type="component" value="Unassembled WGS sequence"/>
</dbReference>
<reference evidence="2" key="2">
    <citation type="submission" date="2022-01" db="EMBL/GenBank/DDBJ databases">
        <authorList>
            <person name="Yamashiro T."/>
            <person name="Shiraishi A."/>
            <person name="Satake H."/>
            <person name="Nakayama K."/>
        </authorList>
    </citation>
    <scope>NUCLEOTIDE SEQUENCE</scope>
</reference>
<organism evidence="2 3">
    <name type="scientific">Tanacetum coccineum</name>
    <dbReference type="NCBI Taxonomy" id="301880"/>
    <lineage>
        <taxon>Eukaryota</taxon>
        <taxon>Viridiplantae</taxon>
        <taxon>Streptophyta</taxon>
        <taxon>Embryophyta</taxon>
        <taxon>Tracheophyta</taxon>
        <taxon>Spermatophyta</taxon>
        <taxon>Magnoliopsida</taxon>
        <taxon>eudicotyledons</taxon>
        <taxon>Gunneridae</taxon>
        <taxon>Pentapetalae</taxon>
        <taxon>asterids</taxon>
        <taxon>campanulids</taxon>
        <taxon>Asterales</taxon>
        <taxon>Asteraceae</taxon>
        <taxon>Asteroideae</taxon>
        <taxon>Anthemideae</taxon>
        <taxon>Anthemidinae</taxon>
        <taxon>Tanacetum</taxon>
    </lineage>
</organism>
<evidence type="ECO:0000313" key="2">
    <source>
        <dbReference type="EMBL" id="GJU06388.1"/>
    </source>
</evidence>
<keyword evidence="3" id="KW-1185">Reference proteome</keyword>
<evidence type="ECO:0000256" key="1">
    <source>
        <dbReference type="SAM" id="MobiDB-lite"/>
    </source>
</evidence>
<accession>A0ABQ5J452</accession>
<reference evidence="2" key="1">
    <citation type="journal article" date="2022" name="Int. J. Mol. Sci.">
        <title>Draft Genome of Tanacetum Coccineum: Genomic Comparison of Closely Related Tanacetum-Family Plants.</title>
        <authorList>
            <person name="Yamashiro T."/>
            <person name="Shiraishi A."/>
            <person name="Nakayama K."/>
            <person name="Satake H."/>
        </authorList>
    </citation>
    <scope>NUCLEOTIDE SEQUENCE</scope>
</reference>